<organism evidence="1 2">
    <name type="scientific">Viridothelium virens</name>
    <name type="common">Speckled blister lichen</name>
    <name type="synonym">Trypethelium virens</name>
    <dbReference type="NCBI Taxonomy" id="1048519"/>
    <lineage>
        <taxon>Eukaryota</taxon>
        <taxon>Fungi</taxon>
        <taxon>Dikarya</taxon>
        <taxon>Ascomycota</taxon>
        <taxon>Pezizomycotina</taxon>
        <taxon>Dothideomycetes</taxon>
        <taxon>Dothideomycetes incertae sedis</taxon>
        <taxon>Trypetheliales</taxon>
        <taxon>Trypetheliaceae</taxon>
        <taxon>Viridothelium</taxon>
    </lineage>
</organism>
<evidence type="ECO:0000313" key="1">
    <source>
        <dbReference type="EMBL" id="KAF2238255.1"/>
    </source>
</evidence>
<proteinExistence type="predicted"/>
<evidence type="ECO:0000313" key="2">
    <source>
        <dbReference type="Proteomes" id="UP000800092"/>
    </source>
</evidence>
<reference evidence="1" key="1">
    <citation type="journal article" date="2020" name="Stud. Mycol.">
        <title>101 Dothideomycetes genomes: a test case for predicting lifestyles and emergence of pathogens.</title>
        <authorList>
            <person name="Haridas S."/>
            <person name="Albert R."/>
            <person name="Binder M."/>
            <person name="Bloem J."/>
            <person name="Labutti K."/>
            <person name="Salamov A."/>
            <person name="Andreopoulos B."/>
            <person name="Baker S."/>
            <person name="Barry K."/>
            <person name="Bills G."/>
            <person name="Bluhm B."/>
            <person name="Cannon C."/>
            <person name="Castanera R."/>
            <person name="Culley D."/>
            <person name="Daum C."/>
            <person name="Ezra D."/>
            <person name="Gonzalez J."/>
            <person name="Henrissat B."/>
            <person name="Kuo A."/>
            <person name="Liang C."/>
            <person name="Lipzen A."/>
            <person name="Lutzoni F."/>
            <person name="Magnuson J."/>
            <person name="Mondo S."/>
            <person name="Nolan M."/>
            <person name="Ohm R."/>
            <person name="Pangilinan J."/>
            <person name="Park H.-J."/>
            <person name="Ramirez L."/>
            <person name="Alfaro M."/>
            <person name="Sun H."/>
            <person name="Tritt A."/>
            <person name="Yoshinaga Y."/>
            <person name="Zwiers L.-H."/>
            <person name="Turgeon B."/>
            <person name="Goodwin S."/>
            <person name="Spatafora J."/>
            <person name="Crous P."/>
            <person name="Grigoriev I."/>
        </authorList>
    </citation>
    <scope>NUCLEOTIDE SEQUENCE</scope>
    <source>
        <strain evidence="1">Tuck. ex Michener</strain>
    </source>
</reference>
<dbReference type="OrthoDB" id="3899662at2759"/>
<dbReference type="EMBL" id="ML991776">
    <property type="protein sequence ID" value="KAF2238255.1"/>
    <property type="molecule type" value="Genomic_DNA"/>
</dbReference>
<keyword evidence="2" id="KW-1185">Reference proteome</keyword>
<protein>
    <submittedName>
        <fullName evidence="1">Uncharacterized protein</fullName>
    </submittedName>
</protein>
<name>A0A6A6HJD5_VIRVR</name>
<dbReference type="AlphaFoldDB" id="A0A6A6HJD5"/>
<accession>A0A6A6HJD5</accession>
<dbReference type="Proteomes" id="UP000800092">
    <property type="component" value="Unassembled WGS sequence"/>
</dbReference>
<sequence length="298" mass="33678">MPTKICKNARRALRTKSKRCHLLELPLELRLEIYNHALFDSEIITIASAPVVGPVPELLGVPPTHQPIVRPHYDPALLSLRHPRTSLVMTEGESTSTQASRDDLPAGGLLLANKQIQNEIFSEMIHLYNTRSSSLFVSYPHGIHVLTRLCPHFLHRARSIHISGVFEEDIDEALHAETLARMVRSLLGSHESESKSKTRIQKFEMRILYAGARPHWSVWTHENSPIVVALRNFSGGKHDVEVWRSKSYGTGVYLTSTPNPSRLASSVWRDLPDSKAEDFVVDPKWPKWDAEYPGPVPR</sequence>
<gene>
    <name evidence="1" type="ORF">EV356DRAFT_529253</name>
</gene>